<evidence type="ECO:0000256" key="1">
    <source>
        <dbReference type="SAM" id="MobiDB-lite"/>
    </source>
</evidence>
<name>X1I7R6_9ZZZZ</name>
<dbReference type="AlphaFoldDB" id="X1I7R6"/>
<evidence type="ECO:0000313" key="2">
    <source>
        <dbReference type="EMBL" id="GAH77752.1"/>
    </source>
</evidence>
<protein>
    <submittedName>
        <fullName evidence="2">Uncharacterized protein</fullName>
    </submittedName>
</protein>
<reference evidence="2" key="1">
    <citation type="journal article" date="2014" name="Front. Microbiol.">
        <title>High frequency of phylogenetically diverse reductive dehalogenase-homologous genes in deep subseafloor sedimentary metagenomes.</title>
        <authorList>
            <person name="Kawai M."/>
            <person name="Futagami T."/>
            <person name="Toyoda A."/>
            <person name="Takaki Y."/>
            <person name="Nishi S."/>
            <person name="Hori S."/>
            <person name="Arai W."/>
            <person name="Tsubouchi T."/>
            <person name="Morono Y."/>
            <person name="Uchiyama I."/>
            <person name="Ito T."/>
            <person name="Fujiyama A."/>
            <person name="Inagaki F."/>
            <person name="Takami H."/>
        </authorList>
    </citation>
    <scope>NUCLEOTIDE SEQUENCE</scope>
    <source>
        <strain evidence="2">Expedition CK06-06</strain>
    </source>
</reference>
<organism evidence="2">
    <name type="scientific">marine sediment metagenome</name>
    <dbReference type="NCBI Taxonomy" id="412755"/>
    <lineage>
        <taxon>unclassified sequences</taxon>
        <taxon>metagenomes</taxon>
        <taxon>ecological metagenomes</taxon>
    </lineage>
</organism>
<dbReference type="EMBL" id="BARU01040429">
    <property type="protein sequence ID" value="GAH77752.1"/>
    <property type="molecule type" value="Genomic_DNA"/>
</dbReference>
<sequence length="42" mass="4547">MLDGNRPSAEVNIAHRKAQGFADATTEVKQQPDKKPISQVLG</sequence>
<proteinExistence type="predicted"/>
<gene>
    <name evidence="2" type="ORF">S03H2_62501</name>
</gene>
<comment type="caution">
    <text evidence="2">The sequence shown here is derived from an EMBL/GenBank/DDBJ whole genome shotgun (WGS) entry which is preliminary data.</text>
</comment>
<feature type="region of interest" description="Disordered" evidence="1">
    <location>
        <begin position="1"/>
        <end position="42"/>
    </location>
</feature>
<accession>X1I7R6</accession>